<dbReference type="AlphaFoldDB" id="A0A9R1XYE9"/>
<proteinExistence type="predicted"/>
<dbReference type="Proteomes" id="UP000235145">
    <property type="component" value="Unassembled WGS sequence"/>
</dbReference>
<accession>A0A9R1XYE9</accession>
<dbReference type="EMBL" id="NBSK02000001">
    <property type="protein sequence ID" value="KAJ0228137.1"/>
    <property type="molecule type" value="Genomic_DNA"/>
</dbReference>
<evidence type="ECO:0000313" key="2">
    <source>
        <dbReference type="Proteomes" id="UP000235145"/>
    </source>
</evidence>
<sequence length="94" mass="10771">MLTFDLSLHGYSLLDKANLIDLYKRVHVGRRVAYGIHKTCPDVAKVELKFEHRNSKDCSYGPLYEWQLYMYASDPVRLGLLESSNEKIDSTSCG</sequence>
<comment type="caution">
    <text evidence="1">The sequence shown here is derived from an EMBL/GenBank/DDBJ whole genome shotgun (WGS) entry which is preliminary data.</text>
</comment>
<name>A0A9R1XYE9_LACSA</name>
<keyword evidence="2" id="KW-1185">Reference proteome</keyword>
<protein>
    <submittedName>
        <fullName evidence="1">Uncharacterized protein</fullName>
    </submittedName>
</protein>
<evidence type="ECO:0000313" key="1">
    <source>
        <dbReference type="EMBL" id="KAJ0228137.1"/>
    </source>
</evidence>
<organism evidence="1 2">
    <name type="scientific">Lactuca sativa</name>
    <name type="common">Garden lettuce</name>
    <dbReference type="NCBI Taxonomy" id="4236"/>
    <lineage>
        <taxon>Eukaryota</taxon>
        <taxon>Viridiplantae</taxon>
        <taxon>Streptophyta</taxon>
        <taxon>Embryophyta</taxon>
        <taxon>Tracheophyta</taxon>
        <taxon>Spermatophyta</taxon>
        <taxon>Magnoliopsida</taxon>
        <taxon>eudicotyledons</taxon>
        <taxon>Gunneridae</taxon>
        <taxon>Pentapetalae</taxon>
        <taxon>asterids</taxon>
        <taxon>campanulids</taxon>
        <taxon>Asterales</taxon>
        <taxon>Asteraceae</taxon>
        <taxon>Cichorioideae</taxon>
        <taxon>Cichorieae</taxon>
        <taxon>Lactucinae</taxon>
        <taxon>Lactuca</taxon>
    </lineage>
</organism>
<reference evidence="1 2" key="1">
    <citation type="journal article" date="2017" name="Nat. Commun.">
        <title>Genome assembly with in vitro proximity ligation data and whole-genome triplication in lettuce.</title>
        <authorList>
            <person name="Reyes-Chin-Wo S."/>
            <person name="Wang Z."/>
            <person name="Yang X."/>
            <person name="Kozik A."/>
            <person name="Arikit S."/>
            <person name="Song C."/>
            <person name="Xia L."/>
            <person name="Froenicke L."/>
            <person name="Lavelle D.O."/>
            <person name="Truco M.J."/>
            <person name="Xia R."/>
            <person name="Zhu S."/>
            <person name="Xu C."/>
            <person name="Xu H."/>
            <person name="Xu X."/>
            <person name="Cox K."/>
            <person name="Korf I."/>
            <person name="Meyers B.C."/>
            <person name="Michelmore R.W."/>
        </authorList>
    </citation>
    <scope>NUCLEOTIDE SEQUENCE [LARGE SCALE GENOMIC DNA]</scope>
    <source>
        <strain evidence="2">cv. Salinas</strain>
        <tissue evidence="1">Seedlings</tissue>
    </source>
</reference>
<gene>
    <name evidence="1" type="ORF">LSAT_V11C100015720</name>
</gene>